<accession>A0A3E2GU09</accession>
<keyword evidence="1" id="KW-0732">Signal</keyword>
<feature type="non-terminal residue" evidence="3">
    <location>
        <position position="461"/>
    </location>
</feature>
<dbReference type="OMA" id="GEATRYN"/>
<feature type="domain" description="Alpha/beta hydrolase" evidence="2">
    <location>
        <begin position="27"/>
        <end position="450"/>
    </location>
</feature>
<dbReference type="EMBL" id="NCSJ02000424">
    <property type="protein sequence ID" value="RFU24609.1"/>
    <property type="molecule type" value="Genomic_DNA"/>
</dbReference>
<dbReference type="STRING" id="5539.A0A3E2GU09"/>
<keyword evidence="4" id="KW-1185">Reference proteome</keyword>
<sequence>MALKASVASIATLLFSSLTTVAALPSVEGPITGGSRGYPFCTYLGNITELGYVEEEYFISGEATRYNVIGNFTVDGHWTLTPNDTLPYKTRILVRRPINARKFNGDVILEWINVSGGYDLMVSDGPGVYEAGYAFVGVSVQYAGLIGFAPTPIGLTEWDPERYGTLSIPDDALSYDIYTQAAAVLRHGTILGGPKPNNIISIGESQSGIRVIAYANGVQPLTNAFDAIIPVITAGNSADFSSVPATSGPPSITTYPTQIRTDLTIPVFELNTETEAMIYYLEGLRQPDTNLFRYWELTGGSHANTPLLQIVNELAARDGLPVATIPSNLDTISWLTALDAIYPLVSRWVTRTAVAPPEFPKMSILSNGTDLARDANGNTIGGIRIPDITVPIAAYDGESAALFGTTTPFSAATLRSLYPTHSNYVNKVVAAANIAVLQKIILPYRAEQYIQTATTANIPPS</sequence>
<evidence type="ECO:0000313" key="3">
    <source>
        <dbReference type="EMBL" id="RFU24609.1"/>
    </source>
</evidence>
<dbReference type="InterPro" id="IPR045394">
    <property type="entry name" value="Abhydrolase_dom"/>
</dbReference>
<feature type="signal peptide" evidence="1">
    <location>
        <begin position="1"/>
        <end position="23"/>
    </location>
</feature>
<comment type="caution">
    <text evidence="3">The sequence shown here is derived from an EMBL/GenBank/DDBJ whole genome shotgun (WGS) entry which is preliminary data.</text>
</comment>
<organism evidence="3 4">
    <name type="scientific">Scytalidium lignicola</name>
    <name type="common">Hyphomycete</name>
    <dbReference type="NCBI Taxonomy" id="5539"/>
    <lineage>
        <taxon>Eukaryota</taxon>
        <taxon>Fungi</taxon>
        <taxon>Dikarya</taxon>
        <taxon>Ascomycota</taxon>
        <taxon>Pezizomycotina</taxon>
        <taxon>Leotiomycetes</taxon>
        <taxon>Leotiomycetes incertae sedis</taxon>
        <taxon>Scytalidium</taxon>
    </lineage>
</organism>
<proteinExistence type="predicted"/>
<protein>
    <recommendedName>
        <fullName evidence="2">Alpha/beta hydrolase domain-containing protein</fullName>
    </recommendedName>
</protein>
<reference evidence="3 4" key="1">
    <citation type="submission" date="2018-05" db="EMBL/GenBank/DDBJ databases">
        <title>Draft genome sequence of Scytalidium lignicola DSM 105466, a ubiquitous saprotrophic fungus.</title>
        <authorList>
            <person name="Buettner E."/>
            <person name="Gebauer A.M."/>
            <person name="Hofrichter M."/>
            <person name="Liers C."/>
            <person name="Kellner H."/>
        </authorList>
    </citation>
    <scope>NUCLEOTIDE SEQUENCE [LARGE SCALE GENOMIC DNA]</scope>
    <source>
        <strain evidence="3 4">DSM 105466</strain>
    </source>
</reference>
<evidence type="ECO:0000313" key="4">
    <source>
        <dbReference type="Proteomes" id="UP000258309"/>
    </source>
</evidence>
<name>A0A3E2GU09_SCYLI</name>
<gene>
    <name evidence="3" type="ORF">B7463_g11724</name>
</gene>
<feature type="chain" id="PRO_5017648948" description="Alpha/beta hydrolase domain-containing protein" evidence="1">
    <location>
        <begin position="24"/>
        <end position="461"/>
    </location>
</feature>
<dbReference type="Proteomes" id="UP000258309">
    <property type="component" value="Unassembled WGS sequence"/>
</dbReference>
<feature type="non-terminal residue" evidence="3">
    <location>
        <position position="1"/>
    </location>
</feature>
<dbReference type="AlphaFoldDB" id="A0A3E2GU09"/>
<dbReference type="Pfam" id="PF20091">
    <property type="entry name" value="Abhydrolase_10"/>
    <property type="match status" value="1"/>
</dbReference>
<evidence type="ECO:0000259" key="2">
    <source>
        <dbReference type="Pfam" id="PF20091"/>
    </source>
</evidence>
<evidence type="ECO:0000256" key="1">
    <source>
        <dbReference type="SAM" id="SignalP"/>
    </source>
</evidence>